<evidence type="ECO:0000256" key="13">
    <source>
        <dbReference type="ARBA" id="ARBA00023136"/>
    </source>
</evidence>
<evidence type="ECO:0000256" key="7">
    <source>
        <dbReference type="ARBA" id="ARBA00022695"/>
    </source>
</evidence>
<dbReference type="PROSITE" id="PS50011">
    <property type="entry name" value="PROTEIN_KINASE_DOM"/>
    <property type="match status" value="1"/>
</dbReference>
<dbReference type="PANTHER" id="PTHR47989:SF45">
    <property type="entry name" value="OS01G0709500 PROTEIN"/>
    <property type="match status" value="1"/>
</dbReference>
<keyword evidence="19" id="KW-1185">Reference proteome</keyword>
<keyword evidence="4" id="KW-0433">Leucine-rich repeat</keyword>
<keyword evidence="13" id="KW-0472">Membrane</keyword>
<evidence type="ECO:0000256" key="16">
    <source>
        <dbReference type="ARBA" id="ARBA00023180"/>
    </source>
</evidence>
<dbReference type="Proteomes" id="UP000541444">
    <property type="component" value="Unassembled WGS sequence"/>
</dbReference>
<proteinExistence type="predicted"/>
<dbReference type="SUPFAM" id="SSF56112">
    <property type="entry name" value="Protein kinase-like (PK-like)"/>
    <property type="match status" value="1"/>
</dbReference>
<name>A0A7J7NF89_9MAGN</name>
<dbReference type="PANTHER" id="PTHR47989">
    <property type="entry name" value="OS01G0750732 PROTEIN"/>
    <property type="match status" value="1"/>
</dbReference>
<evidence type="ECO:0000256" key="12">
    <source>
        <dbReference type="ARBA" id="ARBA00022989"/>
    </source>
</evidence>
<keyword evidence="3" id="KW-0240">DNA-directed RNA polymerase</keyword>
<evidence type="ECO:0000256" key="9">
    <source>
        <dbReference type="ARBA" id="ARBA00022737"/>
    </source>
</evidence>
<feature type="domain" description="Protein kinase" evidence="17">
    <location>
        <begin position="345"/>
        <end position="624"/>
    </location>
</feature>
<dbReference type="InterPro" id="IPR044893">
    <property type="entry name" value="RNA_pol_Rpb1_clamp_domain"/>
</dbReference>
<dbReference type="GO" id="GO:0003677">
    <property type="term" value="F:DNA binding"/>
    <property type="evidence" value="ECO:0007669"/>
    <property type="project" value="InterPro"/>
</dbReference>
<evidence type="ECO:0000313" key="19">
    <source>
        <dbReference type="Proteomes" id="UP000541444"/>
    </source>
</evidence>
<keyword evidence="7" id="KW-0548">Nucleotidyltransferase</keyword>
<dbReference type="AlphaFoldDB" id="A0A7J7NF89"/>
<dbReference type="FunFam" id="3.30.200.20:FF:000125">
    <property type="entry name" value="Protein STRUBBELIG-RECEPTOR FAMILY 8"/>
    <property type="match status" value="1"/>
</dbReference>
<dbReference type="GO" id="GO:0006351">
    <property type="term" value="P:DNA-templated transcription"/>
    <property type="evidence" value="ECO:0007669"/>
    <property type="project" value="InterPro"/>
</dbReference>
<evidence type="ECO:0000256" key="1">
    <source>
        <dbReference type="ARBA" id="ARBA00004167"/>
    </source>
</evidence>
<dbReference type="GO" id="GO:0016020">
    <property type="term" value="C:membrane"/>
    <property type="evidence" value="ECO:0007669"/>
    <property type="project" value="UniProtKB-SubCell"/>
</dbReference>
<sequence length="660" mass="73596">MVQGTTECVESVQFGFYTEEEVEELSCKTITEPFFLDNLGRPVPGSLYDPALGPLDEYSICKTCGQISFQCPGHWGRIPLALKVYNPLLFKILYDLLKITCFKCHHFRVQRCVSKLELIIKGDVAGALDLVPSENGHEVHDNRVRDNSKHIWTSLQLSEAVFVLHEFMKKMSDNAVRSNVINEGKLKQQLPDGSEHESTLSEDETVGDLSVVTDVLEDAELKSSGDVHDRIQLLWEFETPLCSFICDIQQESFHISKKKGNYSMFFIESLLLSPIKFRPPSKGGDTLHANHQKESWNVLRLTDAIESDCTHVISSPFEAVPATTLAMTLHSAMKLPPPPPKSAPVSEDNLLGEGSLGSVYKANFPDGKIFAVKNVNTVALSLHEEEQFLDVIWNVARLRHPNIVTLVGYCMEHGQHLLVYEYIPNWSLVNALHCNEYKHLPWSIHIKIALGVARALDYLHSACSPPVAHNNLKAANILLGDDLMPYLCDCGLNVLRPLTSNSVKLKASEMAVGCTGYTAPESSQPGTDKLKSDIFAFGVLLLELLTGRKPFDSSRPRDEQCLVKWASTRLHDHDSLEEMVDPVTKRMFSSESLSRFADIITLCIQAEPEFRPTMSEVVEYLVRLIDRGMGDGAELEVLESSFKTILSGFNCSPLTSYASA</sequence>
<protein>
    <recommendedName>
        <fullName evidence="2">DNA-directed RNA polymerase</fullName>
        <ecNumber evidence="2">2.7.7.6</ecNumber>
    </recommendedName>
</protein>
<dbReference type="GO" id="GO:0005524">
    <property type="term" value="F:ATP binding"/>
    <property type="evidence" value="ECO:0007669"/>
    <property type="project" value="UniProtKB-KW"/>
</dbReference>
<dbReference type="GO" id="GO:0004672">
    <property type="term" value="F:protein kinase activity"/>
    <property type="evidence" value="ECO:0007669"/>
    <property type="project" value="InterPro"/>
</dbReference>
<evidence type="ECO:0000256" key="5">
    <source>
        <dbReference type="ARBA" id="ARBA00022679"/>
    </source>
</evidence>
<evidence type="ECO:0000256" key="14">
    <source>
        <dbReference type="ARBA" id="ARBA00023163"/>
    </source>
</evidence>
<evidence type="ECO:0000256" key="2">
    <source>
        <dbReference type="ARBA" id="ARBA00012418"/>
    </source>
</evidence>
<dbReference type="InterPro" id="IPR007080">
    <property type="entry name" value="RNA_pol_Rpb1_1"/>
</dbReference>
<keyword evidence="16" id="KW-0325">Glycoprotein</keyword>
<evidence type="ECO:0000256" key="4">
    <source>
        <dbReference type="ARBA" id="ARBA00022614"/>
    </source>
</evidence>
<keyword evidence="6" id="KW-0812">Transmembrane</keyword>
<evidence type="ECO:0000256" key="15">
    <source>
        <dbReference type="ARBA" id="ARBA00023170"/>
    </source>
</evidence>
<keyword evidence="8" id="KW-0732">Signal</keyword>
<organism evidence="18 19">
    <name type="scientific">Kingdonia uniflora</name>
    <dbReference type="NCBI Taxonomy" id="39325"/>
    <lineage>
        <taxon>Eukaryota</taxon>
        <taxon>Viridiplantae</taxon>
        <taxon>Streptophyta</taxon>
        <taxon>Embryophyta</taxon>
        <taxon>Tracheophyta</taxon>
        <taxon>Spermatophyta</taxon>
        <taxon>Magnoliopsida</taxon>
        <taxon>Ranunculales</taxon>
        <taxon>Circaeasteraceae</taxon>
        <taxon>Kingdonia</taxon>
    </lineage>
</organism>
<keyword evidence="9" id="KW-0677">Repeat</keyword>
<dbReference type="GO" id="GO:0003899">
    <property type="term" value="F:DNA-directed RNA polymerase activity"/>
    <property type="evidence" value="ECO:0007669"/>
    <property type="project" value="UniProtKB-EC"/>
</dbReference>
<keyword evidence="12" id="KW-1133">Transmembrane helix</keyword>
<dbReference type="EMBL" id="JACGCM010000846">
    <property type="protein sequence ID" value="KAF6165538.1"/>
    <property type="molecule type" value="Genomic_DNA"/>
</dbReference>
<dbReference type="Pfam" id="PF04997">
    <property type="entry name" value="RNA_pol_Rpb1_1"/>
    <property type="match status" value="1"/>
</dbReference>
<keyword evidence="11" id="KW-0067">ATP-binding</keyword>
<dbReference type="EC" id="2.7.7.6" evidence="2"/>
<comment type="subcellular location">
    <subcellularLocation>
        <location evidence="1">Membrane</location>
        <topology evidence="1">Single-pass membrane protein</topology>
    </subcellularLocation>
</comment>
<evidence type="ECO:0000256" key="6">
    <source>
        <dbReference type="ARBA" id="ARBA00022692"/>
    </source>
</evidence>
<keyword evidence="5" id="KW-0808">Transferase</keyword>
<dbReference type="Gene3D" id="4.10.860.120">
    <property type="entry name" value="RNA polymerase II, clamp domain"/>
    <property type="match status" value="1"/>
</dbReference>
<dbReference type="SUPFAM" id="SSF64484">
    <property type="entry name" value="beta and beta-prime subunits of DNA dependent RNA-polymerase"/>
    <property type="match status" value="1"/>
</dbReference>
<evidence type="ECO:0000256" key="8">
    <source>
        <dbReference type="ARBA" id="ARBA00022729"/>
    </source>
</evidence>
<evidence type="ECO:0000256" key="3">
    <source>
        <dbReference type="ARBA" id="ARBA00022478"/>
    </source>
</evidence>
<comment type="caution">
    <text evidence="18">The sequence shown here is derived from an EMBL/GenBank/DDBJ whole genome shotgun (WGS) entry which is preliminary data.</text>
</comment>
<accession>A0A7J7NF89</accession>
<gene>
    <name evidence="18" type="ORF">GIB67_015861</name>
</gene>
<dbReference type="OrthoDB" id="676979at2759"/>
<evidence type="ECO:0000256" key="10">
    <source>
        <dbReference type="ARBA" id="ARBA00022741"/>
    </source>
</evidence>
<dbReference type="Gene3D" id="1.10.510.10">
    <property type="entry name" value="Transferase(Phosphotransferase) domain 1"/>
    <property type="match status" value="1"/>
</dbReference>
<keyword evidence="15" id="KW-0675">Receptor</keyword>
<evidence type="ECO:0000313" key="18">
    <source>
        <dbReference type="EMBL" id="KAF6165538.1"/>
    </source>
</evidence>
<dbReference type="InterPro" id="IPR000719">
    <property type="entry name" value="Prot_kinase_dom"/>
</dbReference>
<evidence type="ECO:0000256" key="11">
    <source>
        <dbReference type="ARBA" id="ARBA00022840"/>
    </source>
</evidence>
<evidence type="ECO:0000259" key="17">
    <source>
        <dbReference type="PROSITE" id="PS50011"/>
    </source>
</evidence>
<dbReference type="GO" id="GO:0000428">
    <property type="term" value="C:DNA-directed RNA polymerase complex"/>
    <property type="evidence" value="ECO:0007669"/>
    <property type="project" value="UniProtKB-KW"/>
</dbReference>
<dbReference type="Pfam" id="PF00069">
    <property type="entry name" value="Pkinase"/>
    <property type="match status" value="1"/>
</dbReference>
<keyword evidence="10" id="KW-0547">Nucleotide-binding</keyword>
<dbReference type="FunFam" id="1.10.510.10:FF:000479">
    <property type="entry name" value="Leucine-rich repeat receptor-like protein kinase"/>
    <property type="match status" value="1"/>
</dbReference>
<dbReference type="Gene3D" id="3.30.200.20">
    <property type="entry name" value="Phosphorylase Kinase, domain 1"/>
    <property type="match status" value="1"/>
</dbReference>
<reference evidence="18 19" key="1">
    <citation type="journal article" date="2020" name="IScience">
        <title>Genome Sequencing of the Endangered Kingdonia uniflora (Circaeasteraceae, Ranunculales) Reveals Potential Mechanisms of Evolutionary Specialization.</title>
        <authorList>
            <person name="Sun Y."/>
            <person name="Deng T."/>
            <person name="Zhang A."/>
            <person name="Moore M.J."/>
            <person name="Landis J.B."/>
            <person name="Lin N."/>
            <person name="Zhang H."/>
            <person name="Zhang X."/>
            <person name="Huang J."/>
            <person name="Zhang X."/>
            <person name="Sun H."/>
            <person name="Wang H."/>
        </authorList>
    </citation>
    <scope>NUCLEOTIDE SEQUENCE [LARGE SCALE GENOMIC DNA]</scope>
    <source>
        <strain evidence="18">TB1705</strain>
        <tissue evidence="18">Leaf</tissue>
    </source>
</reference>
<keyword evidence="14" id="KW-0804">Transcription</keyword>
<dbReference type="InterPro" id="IPR011009">
    <property type="entry name" value="Kinase-like_dom_sf"/>
</dbReference>